<dbReference type="PANTHER" id="PTHR10000">
    <property type="entry name" value="PHOSPHOSERINE PHOSPHATASE"/>
    <property type="match status" value="1"/>
</dbReference>
<keyword evidence="2" id="KW-0378">Hydrolase</keyword>
<keyword evidence="3" id="KW-0460">Magnesium</keyword>
<dbReference type="SFLD" id="SFLDG01140">
    <property type="entry name" value="C2.B:_Phosphomannomutase_and_P"/>
    <property type="match status" value="1"/>
</dbReference>
<dbReference type="SUPFAM" id="SSF56784">
    <property type="entry name" value="HAD-like"/>
    <property type="match status" value="1"/>
</dbReference>
<dbReference type="NCBIfam" id="TIGR01486">
    <property type="entry name" value="HAD-SF-IIB-MPGP"/>
    <property type="match status" value="1"/>
</dbReference>
<dbReference type="OrthoDB" id="193379at2"/>
<gene>
    <name evidence="4" type="ORF">SAMN02745165_01979</name>
</gene>
<dbReference type="EMBL" id="FQZT01000006">
    <property type="protein sequence ID" value="SHJ28523.1"/>
    <property type="molecule type" value="Genomic_DNA"/>
</dbReference>
<keyword evidence="5" id="KW-1185">Reference proteome</keyword>
<keyword evidence="1" id="KW-0479">Metal-binding</keyword>
<dbReference type="RefSeq" id="WP_072908399.1">
    <property type="nucleotide sequence ID" value="NZ_FQZT01000006.1"/>
</dbReference>
<evidence type="ECO:0000313" key="4">
    <source>
        <dbReference type="EMBL" id="SHJ28523.1"/>
    </source>
</evidence>
<dbReference type="GO" id="GO:0000287">
    <property type="term" value="F:magnesium ion binding"/>
    <property type="evidence" value="ECO:0007669"/>
    <property type="project" value="TreeGrafter"/>
</dbReference>
<dbReference type="Gene3D" id="3.40.50.1000">
    <property type="entry name" value="HAD superfamily/HAD-like"/>
    <property type="match status" value="1"/>
</dbReference>
<evidence type="ECO:0000256" key="2">
    <source>
        <dbReference type="ARBA" id="ARBA00022801"/>
    </source>
</evidence>
<reference evidence="4 5" key="1">
    <citation type="submission" date="2016-11" db="EMBL/GenBank/DDBJ databases">
        <authorList>
            <person name="Jaros S."/>
            <person name="Januszkiewicz K."/>
            <person name="Wedrychowicz H."/>
        </authorList>
    </citation>
    <scope>NUCLEOTIDE SEQUENCE [LARGE SCALE GENOMIC DNA]</scope>
    <source>
        <strain evidence="4 5">DSM 5091</strain>
    </source>
</reference>
<protein>
    <submittedName>
        <fullName evidence="4">Mannosyl-3-phosphoglycerate phosphatase</fullName>
    </submittedName>
</protein>
<dbReference type="NCBIfam" id="TIGR01484">
    <property type="entry name" value="HAD-SF-IIB"/>
    <property type="match status" value="1"/>
</dbReference>
<dbReference type="Gene3D" id="3.30.980.20">
    <property type="entry name" value="Putative mannosyl-3-phosphoglycerate phosphatase, domain 2"/>
    <property type="match status" value="1"/>
</dbReference>
<evidence type="ECO:0000313" key="5">
    <source>
        <dbReference type="Proteomes" id="UP000184171"/>
    </source>
</evidence>
<dbReference type="Proteomes" id="UP000184171">
    <property type="component" value="Unassembled WGS sequence"/>
</dbReference>
<evidence type="ECO:0000256" key="3">
    <source>
        <dbReference type="ARBA" id="ARBA00022842"/>
    </source>
</evidence>
<sequence length="258" mass="28607">MYCAPLIIFTDLDGTLLDHHSYSWQAAQPALRQLRERGIPLILCTSKTAAEVSRLHSELELTTPFIVENGAAIILNPAEDSAHFFGTSHSELIDLVQQLRQERDYRFTGFSDMSVADVVAVTSLDADRAKLAKQRLCSEPILWEDDEEALQKFQQDLAEQNLQLLRGGRFYHVLSKDADKGTALRWLLANYPGKEGCSWHSIALGDGPNDQSMLEAADLAIVIPSATGLSPKPSNVTVIHAEEMGPIGWNRTLLEILK</sequence>
<name>A0A1M6I231_MALRU</name>
<dbReference type="AlphaFoldDB" id="A0A1M6I231"/>
<organism evidence="4 5">
    <name type="scientific">Malonomonas rubra DSM 5091</name>
    <dbReference type="NCBI Taxonomy" id="1122189"/>
    <lineage>
        <taxon>Bacteria</taxon>
        <taxon>Pseudomonadati</taxon>
        <taxon>Thermodesulfobacteriota</taxon>
        <taxon>Desulfuromonadia</taxon>
        <taxon>Desulfuromonadales</taxon>
        <taxon>Geopsychrobacteraceae</taxon>
        <taxon>Malonomonas</taxon>
    </lineage>
</organism>
<dbReference type="GO" id="GO:0005829">
    <property type="term" value="C:cytosol"/>
    <property type="evidence" value="ECO:0007669"/>
    <property type="project" value="TreeGrafter"/>
</dbReference>
<dbReference type="STRING" id="1122189.SAMN02745165_01979"/>
<dbReference type="Pfam" id="PF08282">
    <property type="entry name" value="Hydrolase_3"/>
    <property type="match status" value="1"/>
</dbReference>
<dbReference type="GO" id="GO:0050531">
    <property type="term" value="F:mannosyl-3-phosphoglycerate phosphatase activity"/>
    <property type="evidence" value="ECO:0007669"/>
    <property type="project" value="InterPro"/>
</dbReference>
<proteinExistence type="predicted"/>
<dbReference type="PANTHER" id="PTHR10000:SF8">
    <property type="entry name" value="HAD SUPERFAMILY HYDROLASE-LIKE, TYPE 3"/>
    <property type="match status" value="1"/>
</dbReference>
<dbReference type="InterPro" id="IPR006379">
    <property type="entry name" value="HAD-SF_hydro_IIB"/>
</dbReference>
<accession>A0A1M6I231</accession>
<dbReference type="SFLD" id="SFLDG01142">
    <property type="entry name" value="C2.B.2:_Mannosyl-3-phosphoglyc"/>
    <property type="match status" value="1"/>
</dbReference>
<dbReference type="InterPro" id="IPR006381">
    <property type="entry name" value="HAD-SF-IIB-MPGP"/>
</dbReference>
<dbReference type="GO" id="GO:0051479">
    <property type="term" value="P:mannosylglycerate biosynthetic process"/>
    <property type="evidence" value="ECO:0007669"/>
    <property type="project" value="InterPro"/>
</dbReference>
<dbReference type="InterPro" id="IPR023214">
    <property type="entry name" value="HAD_sf"/>
</dbReference>
<dbReference type="CDD" id="cd07507">
    <property type="entry name" value="HAD_Pase"/>
    <property type="match status" value="1"/>
</dbReference>
<evidence type="ECO:0000256" key="1">
    <source>
        <dbReference type="ARBA" id="ARBA00022723"/>
    </source>
</evidence>
<dbReference type="InterPro" id="IPR036412">
    <property type="entry name" value="HAD-like_sf"/>
</dbReference>
<dbReference type="SFLD" id="SFLDS00003">
    <property type="entry name" value="Haloacid_Dehalogenase"/>
    <property type="match status" value="1"/>
</dbReference>